<dbReference type="OrthoDB" id="595476at2"/>
<evidence type="ECO:0000256" key="1">
    <source>
        <dbReference type="ARBA" id="ARBA00022649"/>
    </source>
</evidence>
<dbReference type="SUPFAM" id="SSF143011">
    <property type="entry name" value="RelE-like"/>
    <property type="match status" value="1"/>
</dbReference>
<comment type="caution">
    <text evidence="2">The sequence shown here is derived from an EMBL/GenBank/DDBJ whole genome shotgun (WGS) entry which is preliminary data.</text>
</comment>
<name>A0A1V9GCS4_9BACT</name>
<keyword evidence="3" id="KW-1185">Reference proteome</keyword>
<reference evidence="3" key="1">
    <citation type="submission" date="2016-04" db="EMBL/GenBank/DDBJ databases">
        <authorList>
            <person name="Chen L."/>
            <person name="Zhuang W."/>
            <person name="Wang G."/>
        </authorList>
    </citation>
    <scope>NUCLEOTIDE SEQUENCE [LARGE SCALE GENOMIC DNA]</scope>
    <source>
        <strain evidence="3">208</strain>
    </source>
</reference>
<keyword evidence="1" id="KW-1277">Toxin-antitoxin system</keyword>
<organism evidence="2 3">
    <name type="scientific">Niastella populi</name>
    <dbReference type="NCBI Taxonomy" id="550983"/>
    <lineage>
        <taxon>Bacteria</taxon>
        <taxon>Pseudomonadati</taxon>
        <taxon>Bacteroidota</taxon>
        <taxon>Chitinophagia</taxon>
        <taxon>Chitinophagales</taxon>
        <taxon>Chitinophagaceae</taxon>
        <taxon>Niastella</taxon>
    </lineage>
</organism>
<accession>A0A1V9GCS4</accession>
<gene>
    <name evidence="2" type="ORF">A4R26_00980</name>
</gene>
<sequence>MSYRYIYDPVALNEFKDAISWYLERSELAAEGFIKEVNEKLAVICNNPFRFRNTYQYYREISLKKYPYYIVYLVDEVKKVVVVSSVYHHKRKPQKKYRK</sequence>
<dbReference type="RefSeq" id="WP_081158729.1">
    <property type="nucleotide sequence ID" value="NZ_LWBP01000001.1"/>
</dbReference>
<dbReference type="STRING" id="550983.A4R26_00980"/>
<dbReference type="EMBL" id="LWBP01000001">
    <property type="protein sequence ID" value="OQP68413.1"/>
    <property type="molecule type" value="Genomic_DNA"/>
</dbReference>
<dbReference type="Proteomes" id="UP000192276">
    <property type="component" value="Unassembled WGS sequence"/>
</dbReference>
<dbReference type="Pfam" id="PF05016">
    <property type="entry name" value="ParE_toxin"/>
    <property type="match status" value="1"/>
</dbReference>
<dbReference type="InterPro" id="IPR007712">
    <property type="entry name" value="RelE/ParE_toxin"/>
</dbReference>
<dbReference type="AlphaFoldDB" id="A0A1V9GCS4"/>
<evidence type="ECO:0008006" key="4">
    <source>
        <dbReference type="Google" id="ProtNLM"/>
    </source>
</evidence>
<dbReference type="Gene3D" id="3.30.2310.20">
    <property type="entry name" value="RelE-like"/>
    <property type="match status" value="1"/>
</dbReference>
<evidence type="ECO:0000313" key="3">
    <source>
        <dbReference type="Proteomes" id="UP000192276"/>
    </source>
</evidence>
<evidence type="ECO:0000313" key="2">
    <source>
        <dbReference type="EMBL" id="OQP68413.1"/>
    </source>
</evidence>
<proteinExistence type="predicted"/>
<protein>
    <recommendedName>
        <fullName evidence="4">Plasmid stabilization system</fullName>
    </recommendedName>
</protein>
<dbReference type="InterPro" id="IPR035093">
    <property type="entry name" value="RelE/ParE_toxin_dom_sf"/>
</dbReference>